<evidence type="ECO:0000313" key="2">
    <source>
        <dbReference type="Proteomes" id="UP001054945"/>
    </source>
</evidence>
<dbReference type="EMBL" id="BPLR01000755">
    <property type="protein sequence ID" value="GIY97222.1"/>
    <property type="molecule type" value="Genomic_DNA"/>
</dbReference>
<accession>A0AAV4XPX4</accession>
<dbReference type="AlphaFoldDB" id="A0AAV4XPX4"/>
<sequence length="71" mass="7653">MNLAAGLAAGSWNVLGRGRPKLRWIDAVEKDFAVPGVSWVSCSWGLYQGTATPGWGLGVELTTPTRKNSHR</sequence>
<protein>
    <submittedName>
        <fullName evidence="1">Uncharacterized protein</fullName>
    </submittedName>
</protein>
<proteinExistence type="predicted"/>
<comment type="caution">
    <text evidence="1">The sequence shown here is derived from an EMBL/GenBank/DDBJ whole genome shotgun (WGS) entry which is preliminary data.</text>
</comment>
<evidence type="ECO:0000313" key="1">
    <source>
        <dbReference type="EMBL" id="GIY97222.1"/>
    </source>
</evidence>
<gene>
    <name evidence="1" type="ORF">CEXT_149541</name>
</gene>
<reference evidence="1 2" key="1">
    <citation type="submission" date="2021-06" db="EMBL/GenBank/DDBJ databases">
        <title>Caerostris extrusa draft genome.</title>
        <authorList>
            <person name="Kono N."/>
            <person name="Arakawa K."/>
        </authorList>
    </citation>
    <scope>NUCLEOTIDE SEQUENCE [LARGE SCALE GENOMIC DNA]</scope>
</reference>
<organism evidence="1 2">
    <name type="scientific">Caerostris extrusa</name>
    <name type="common">Bark spider</name>
    <name type="synonym">Caerostris bankana</name>
    <dbReference type="NCBI Taxonomy" id="172846"/>
    <lineage>
        <taxon>Eukaryota</taxon>
        <taxon>Metazoa</taxon>
        <taxon>Ecdysozoa</taxon>
        <taxon>Arthropoda</taxon>
        <taxon>Chelicerata</taxon>
        <taxon>Arachnida</taxon>
        <taxon>Araneae</taxon>
        <taxon>Araneomorphae</taxon>
        <taxon>Entelegynae</taxon>
        <taxon>Araneoidea</taxon>
        <taxon>Araneidae</taxon>
        <taxon>Caerostris</taxon>
    </lineage>
</organism>
<keyword evidence="2" id="KW-1185">Reference proteome</keyword>
<dbReference type="Proteomes" id="UP001054945">
    <property type="component" value="Unassembled WGS sequence"/>
</dbReference>
<name>A0AAV4XPX4_CAEEX</name>